<dbReference type="PROSITE" id="PS51354">
    <property type="entry name" value="GLUTAREDOXIN_2"/>
    <property type="match status" value="1"/>
</dbReference>
<keyword evidence="3" id="KW-1185">Reference proteome</keyword>
<feature type="domain" description="Thioredoxin-like fold" evidence="1">
    <location>
        <begin position="121"/>
        <end position="193"/>
    </location>
</feature>
<dbReference type="InterPro" id="IPR012336">
    <property type="entry name" value="Thioredoxin-like_fold"/>
</dbReference>
<dbReference type="Pfam" id="PF13192">
    <property type="entry name" value="Thioredoxin_3"/>
    <property type="match status" value="1"/>
</dbReference>
<reference evidence="3" key="1">
    <citation type="submission" date="2017-09" db="EMBL/GenBank/DDBJ databases">
        <authorList>
            <person name="Varghese N."/>
            <person name="Submissions S."/>
        </authorList>
    </citation>
    <scope>NUCLEOTIDE SEQUENCE [LARGE SCALE GENOMIC DNA]</scope>
    <source>
        <strain evidence="3">DSM 15103</strain>
    </source>
</reference>
<dbReference type="RefSeq" id="WP_096999796.1">
    <property type="nucleotide sequence ID" value="NZ_OBEI01000002.1"/>
</dbReference>
<dbReference type="PANTHER" id="PTHR37170:SF1">
    <property type="entry name" value="GLUTAREDOXIN-LIKE PROTEIN"/>
    <property type="match status" value="1"/>
</dbReference>
<evidence type="ECO:0000313" key="3">
    <source>
        <dbReference type="Proteomes" id="UP000219036"/>
    </source>
</evidence>
<dbReference type="OrthoDB" id="9806179at2"/>
<dbReference type="PANTHER" id="PTHR37170">
    <property type="entry name" value="GLUTAREDOXIN-RELATED"/>
    <property type="match status" value="1"/>
</dbReference>
<dbReference type="AlphaFoldDB" id="A0A285N9R7"/>
<sequence length="201" mass="23097">MLSEDIKNQLKKEFEKLIEPVELVFHRDNSELSKEIEDLLREISSVSEKIYYRENSIIECYSYPCIAVKTIEKDFGIRFMGKPDGGEFDPFIKTILMVSRNDYDLTERTVELIEEIDKQVDIKIFITKGCGWCPPTMLKIFSFALVSDFITATAIDCYAFQELAIKYNVAAVPKVVINDRVEFIGLKEENEILGHIFGAVS</sequence>
<protein>
    <submittedName>
        <fullName evidence="2">Glutaredoxin-like domain protein</fullName>
    </submittedName>
</protein>
<name>A0A285N9R7_9AQUI</name>
<evidence type="ECO:0000259" key="1">
    <source>
        <dbReference type="Pfam" id="PF13192"/>
    </source>
</evidence>
<dbReference type="EMBL" id="OBEI01000002">
    <property type="protein sequence ID" value="SNZ06232.1"/>
    <property type="molecule type" value="Genomic_DNA"/>
</dbReference>
<dbReference type="SUPFAM" id="SSF52833">
    <property type="entry name" value="Thioredoxin-like"/>
    <property type="match status" value="2"/>
</dbReference>
<dbReference type="Proteomes" id="UP000219036">
    <property type="component" value="Unassembled WGS sequence"/>
</dbReference>
<organism evidence="2 3">
    <name type="scientific">Persephonella hydrogeniphila</name>
    <dbReference type="NCBI Taxonomy" id="198703"/>
    <lineage>
        <taxon>Bacteria</taxon>
        <taxon>Pseudomonadati</taxon>
        <taxon>Aquificota</taxon>
        <taxon>Aquificia</taxon>
        <taxon>Aquificales</taxon>
        <taxon>Hydrogenothermaceae</taxon>
        <taxon>Persephonella</taxon>
    </lineage>
</organism>
<gene>
    <name evidence="2" type="ORF">SAMN06265182_0608</name>
</gene>
<dbReference type="Gene3D" id="3.40.30.80">
    <property type="match status" value="1"/>
</dbReference>
<proteinExistence type="predicted"/>
<evidence type="ECO:0000313" key="2">
    <source>
        <dbReference type="EMBL" id="SNZ06232.1"/>
    </source>
</evidence>
<dbReference type="InterPro" id="IPR036249">
    <property type="entry name" value="Thioredoxin-like_sf"/>
</dbReference>
<accession>A0A285N9R7</accession>